<dbReference type="SUPFAM" id="SSF81338">
    <property type="entry name" value="Aquaporin-like"/>
    <property type="match status" value="1"/>
</dbReference>
<evidence type="ECO:0000256" key="8">
    <source>
        <dbReference type="SAM" id="Phobius"/>
    </source>
</evidence>
<keyword evidence="5 8" id="KW-1133">Transmembrane helix</keyword>
<evidence type="ECO:0000256" key="4">
    <source>
        <dbReference type="ARBA" id="ARBA00022692"/>
    </source>
</evidence>
<reference evidence="9" key="1">
    <citation type="submission" date="2019-08" db="EMBL/GenBank/DDBJ databases">
        <title>The improved chromosome-level genome for the pearl oyster Pinctada fucata martensii using PacBio sequencing and Hi-C.</title>
        <authorList>
            <person name="Zheng Z."/>
        </authorList>
    </citation>
    <scope>NUCLEOTIDE SEQUENCE</scope>
    <source>
        <strain evidence="9">ZZ-2019</strain>
        <tissue evidence="9">Adductor muscle</tissue>
    </source>
</reference>
<comment type="subcellular location">
    <subcellularLocation>
        <location evidence="1">Membrane</location>
        <topology evidence="1">Multi-pass membrane protein</topology>
    </subcellularLocation>
</comment>
<evidence type="ECO:0000256" key="7">
    <source>
        <dbReference type="RuleBase" id="RU000477"/>
    </source>
</evidence>
<organism evidence="9 10">
    <name type="scientific">Pinctada imbricata</name>
    <name type="common">Atlantic pearl-oyster</name>
    <name type="synonym">Pinctada martensii</name>
    <dbReference type="NCBI Taxonomy" id="66713"/>
    <lineage>
        <taxon>Eukaryota</taxon>
        <taxon>Metazoa</taxon>
        <taxon>Spiralia</taxon>
        <taxon>Lophotrochozoa</taxon>
        <taxon>Mollusca</taxon>
        <taxon>Bivalvia</taxon>
        <taxon>Autobranchia</taxon>
        <taxon>Pteriomorphia</taxon>
        <taxon>Pterioida</taxon>
        <taxon>Pterioidea</taxon>
        <taxon>Pteriidae</taxon>
        <taxon>Pinctada</taxon>
    </lineage>
</organism>
<evidence type="ECO:0000313" key="10">
    <source>
        <dbReference type="Proteomes" id="UP001186944"/>
    </source>
</evidence>
<keyword evidence="6 8" id="KW-0472">Membrane</keyword>
<dbReference type="GO" id="GO:0015254">
    <property type="term" value="F:glycerol channel activity"/>
    <property type="evidence" value="ECO:0007669"/>
    <property type="project" value="TreeGrafter"/>
</dbReference>
<dbReference type="GO" id="GO:0015250">
    <property type="term" value="F:water channel activity"/>
    <property type="evidence" value="ECO:0007669"/>
    <property type="project" value="TreeGrafter"/>
</dbReference>
<evidence type="ECO:0000256" key="5">
    <source>
        <dbReference type="ARBA" id="ARBA00022989"/>
    </source>
</evidence>
<dbReference type="PRINTS" id="PR00783">
    <property type="entry name" value="MINTRINSICP"/>
</dbReference>
<name>A0AA88Y4K0_PINIB</name>
<dbReference type="EMBL" id="VSWD01000007">
    <property type="protein sequence ID" value="KAK3097877.1"/>
    <property type="molecule type" value="Genomic_DNA"/>
</dbReference>
<comment type="similarity">
    <text evidence="2 7">Belongs to the MIP/aquaporin (TC 1.A.8) family.</text>
</comment>
<dbReference type="InterPro" id="IPR000425">
    <property type="entry name" value="MIP"/>
</dbReference>
<feature type="transmembrane region" description="Helical" evidence="8">
    <location>
        <begin position="47"/>
        <end position="69"/>
    </location>
</feature>
<dbReference type="PANTHER" id="PTHR43829:SF9">
    <property type="entry name" value="AQUAPORIN-9"/>
    <property type="match status" value="1"/>
</dbReference>
<keyword evidence="10" id="KW-1185">Reference proteome</keyword>
<comment type="caution">
    <text evidence="9">The sequence shown here is derived from an EMBL/GenBank/DDBJ whole genome shotgun (WGS) entry which is preliminary data.</text>
</comment>
<feature type="transmembrane region" description="Helical" evidence="8">
    <location>
        <begin position="127"/>
        <end position="145"/>
    </location>
</feature>
<dbReference type="InterPro" id="IPR050363">
    <property type="entry name" value="MIP/Aquaporin"/>
</dbReference>
<feature type="transmembrane region" description="Helical" evidence="8">
    <location>
        <begin position="152"/>
        <end position="175"/>
    </location>
</feature>
<gene>
    <name evidence="9" type="ORF">FSP39_014074</name>
</gene>
<sequence length="228" mass="25020">MARWLSKKLRIQNMMAREVLAEFLGTFILMVAQKVLSSGTVGTSLSIQWSWGIGVMMGIFVAGGVSDALDNFDKGVRMTEGPLATAGIWATYPQSYVSIQETFGDQVFGTALLLICVMAITDERNMAVPKGLVPIAIGLVVVVIGMTHRSYLYFWVPVIGPHLGAIIGCLVYLLFVGLHWPEVYDVFQDDPKTPEDTQAHNNGVIGKQLHSIIILKDILIIECTICTF</sequence>
<accession>A0AA88Y4K0</accession>
<dbReference type="AlphaFoldDB" id="A0AA88Y4K0"/>
<keyword evidence="3 7" id="KW-0813">Transport</keyword>
<evidence type="ECO:0000256" key="1">
    <source>
        <dbReference type="ARBA" id="ARBA00004141"/>
    </source>
</evidence>
<dbReference type="InterPro" id="IPR023271">
    <property type="entry name" value="Aquaporin-like"/>
</dbReference>
<evidence type="ECO:0000313" key="9">
    <source>
        <dbReference type="EMBL" id="KAK3097877.1"/>
    </source>
</evidence>
<protein>
    <submittedName>
        <fullName evidence="9">Uncharacterized protein</fullName>
    </submittedName>
</protein>
<dbReference type="Proteomes" id="UP001186944">
    <property type="component" value="Unassembled WGS sequence"/>
</dbReference>
<proteinExistence type="inferred from homology"/>
<evidence type="ECO:0000256" key="2">
    <source>
        <dbReference type="ARBA" id="ARBA00006175"/>
    </source>
</evidence>
<dbReference type="Gene3D" id="1.20.1080.10">
    <property type="entry name" value="Glycerol uptake facilitator protein"/>
    <property type="match status" value="2"/>
</dbReference>
<keyword evidence="4 7" id="KW-0812">Transmembrane</keyword>
<dbReference type="PANTHER" id="PTHR43829">
    <property type="entry name" value="AQUAPORIN OR AQUAGLYCEROPORIN RELATED"/>
    <property type="match status" value="1"/>
</dbReference>
<evidence type="ECO:0000256" key="6">
    <source>
        <dbReference type="ARBA" id="ARBA00023136"/>
    </source>
</evidence>
<dbReference type="GO" id="GO:0016323">
    <property type="term" value="C:basolateral plasma membrane"/>
    <property type="evidence" value="ECO:0007669"/>
    <property type="project" value="TreeGrafter"/>
</dbReference>
<evidence type="ECO:0000256" key="3">
    <source>
        <dbReference type="ARBA" id="ARBA00022448"/>
    </source>
</evidence>
<dbReference type="Pfam" id="PF00230">
    <property type="entry name" value="MIP"/>
    <property type="match status" value="1"/>
</dbReference>